<accession>A0A8H6ZM44</accession>
<organism evidence="1 2">
    <name type="scientific">Mycena sanguinolenta</name>
    <dbReference type="NCBI Taxonomy" id="230812"/>
    <lineage>
        <taxon>Eukaryota</taxon>
        <taxon>Fungi</taxon>
        <taxon>Dikarya</taxon>
        <taxon>Basidiomycota</taxon>
        <taxon>Agaricomycotina</taxon>
        <taxon>Agaricomycetes</taxon>
        <taxon>Agaricomycetidae</taxon>
        <taxon>Agaricales</taxon>
        <taxon>Marasmiineae</taxon>
        <taxon>Mycenaceae</taxon>
        <taxon>Mycena</taxon>
    </lineage>
</organism>
<evidence type="ECO:0000313" key="2">
    <source>
        <dbReference type="Proteomes" id="UP000623467"/>
    </source>
</evidence>
<gene>
    <name evidence="1" type="ORF">MSAN_00224400</name>
</gene>
<proteinExistence type="predicted"/>
<dbReference type="OrthoDB" id="3202607at2759"/>
<dbReference type="Proteomes" id="UP000623467">
    <property type="component" value="Unassembled WGS sequence"/>
</dbReference>
<protein>
    <submittedName>
        <fullName evidence="1">Uncharacterized protein</fullName>
    </submittedName>
</protein>
<reference evidence="1" key="1">
    <citation type="submission" date="2020-05" db="EMBL/GenBank/DDBJ databases">
        <title>Mycena genomes resolve the evolution of fungal bioluminescence.</title>
        <authorList>
            <person name="Tsai I.J."/>
        </authorList>
    </citation>
    <scope>NUCLEOTIDE SEQUENCE</scope>
    <source>
        <strain evidence="1">160909Yilan</strain>
    </source>
</reference>
<dbReference type="EMBL" id="JACAZH010000001">
    <property type="protein sequence ID" value="KAF7378005.1"/>
    <property type="molecule type" value="Genomic_DNA"/>
</dbReference>
<evidence type="ECO:0000313" key="1">
    <source>
        <dbReference type="EMBL" id="KAF7378005.1"/>
    </source>
</evidence>
<keyword evidence="2" id="KW-1185">Reference proteome</keyword>
<dbReference type="AlphaFoldDB" id="A0A8H6ZM44"/>
<comment type="caution">
    <text evidence="1">The sequence shown here is derived from an EMBL/GenBank/DDBJ whole genome shotgun (WGS) entry which is preliminary data.</text>
</comment>
<name>A0A8H6ZM44_9AGAR</name>
<sequence length="161" mass="17012">MTFHAGTYQHRCASGEGFPTAVTGSAFGVGRQTVGNIKATSAMNAAAMDELMGDPSVGRMATFPISVMQATCYPIFAEYHETKQVLLKNHPHLHHTFDRSPFAAITVNLGPVSVSPPHLDSNNKADRMCLIGALGTFNSDLSGSTSTCGDAQNGRPRLAAC</sequence>